<feature type="domain" description="DprA winged helix" evidence="3">
    <location>
        <begin position="315"/>
        <end position="373"/>
    </location>
</feature>
<dbReference type="PANTHER" id="PTHR43022:SF1">
    <property type="entry name" value="PROTEIN SMF"/>
    <property type="match status" value="1"/>
</dbReference>
<dbReference type="InterPro" id="IPR036388">
    <property type="entry name" value="WH-like_DNA-bd_sf"/>
</dbReference>
<evidence type="ECO:0000259" key="3">
    <source>
        <dbReference type="Pfam" id="PF17782"/>
    </source>
</evidence>
<gene>
    <name evidence="4" type="ORF">MNBD_GAMMA08-1179</name>
</gene>
<dbReference type="InterPro" id="IPR041614">
    <property type="entry name" value="DprA_WH"/>
</dbReference>
<name>A0A3B0XWG9_9ZZZZ</name>
<dbReference type="Pfam" id="PF17782">
    <property type="entry name" value="WHD_DprA"/>
    <property type="match status" value="1"/>
</dbReference>
<proteinExistence type="inferred from homology"/>
<feature type="domain" description="Smf/DprA SLOG" evidence="2">
    <location>
        <begin position="86"/>
        <end position="294"/>
    </location>
</feature>
<dbReference type="Pfam" id="PF02481">
    <property type="entry name" value="DNA_processg_A"/>
    <property type="match status" value="1"/>
</dbReference>
<accession>A0A3B0XWG9</accession>
<sequence length="383" mass="41232">MTDTPKIAITDDDLHHRLRLIRCNLPPTLLQSLLTKFSHAADIFNASASQLKKAALSDTQISRIQTLNENDIKRDLAWLEHAEHGILFYDQTAYPQQLREISDPPYALFYIGDIDYLQQTQLAMVGSRNPTASGAQTAEHFAQHLSNAGITITSGLANGIDAASHRGALNGIAGSVAVVANGLHTIYPKSNTKLAEAISQNGCIVSESPVGADPHKGLFPRRNRIISGLSIGTLVTEAAINSGSLITTRHAMEQGREVFAIPGSIHNPLAKGCHSLIKAGAKLVESAADILEEMLPLVNSATIRHTSAAENTQTSAAPTQDALDSSYQTLLKQMEFEPIGIDELVERSTLSASEIASMLLILELQGQVISQNGRYSRAEFNAN</sequence>
<evidence type="ECO:0000259" key="2">
    <source>
        <dbReference type="Pfam" id="PF02481"/>
    </source>
</evidence>
<evidence type="ECO:0000313" key="4">
    <source>
        <dbReference type="EMBL" id="VAW66309.1"/>
    </source>
</evidence>
<protein>
    <submittedName>
        <fullName evidence="4">Rossmann fold nucleotide-binding protein Smf possibly involved in DNA uptake</fullName>
    </submittedName>
</protein>
<dbReference type="PANTHER" id="PTHR43022">
    <property type="entry name" value="PROTEIN SMF"/>
    <property type="match status" value="1"/>
</dbReference>
<dbReference type="InterPro" id="IPR003488">
    <property type="entry name" value="DprA"/>
</dbReference>
<dbReference type="NCBIfam" id="TIGR00732">
    <property type="entry name" value="dprA"/>
    <property type="match status" value="1"/>
</dbReference>
<dbReference type="GO" id="GO:0009294">
    <property type="term" value="P:DNA-mediated transformation"/>
    <property type="evidence" value="ECO:0007669"/>
    <property type="project" value="InterPro"/>
</dbReference>
<reference evidence="4" key="1">
    <citation type="submission" date="2018-06" db="EMBL/GenBank/DDBJ databases">
        <authorList>
            <person name="Zhirakovskaya E."/>
        </authorList>
    </citation>
    <scope>NUCLEOTIDE SEQUENCE</scope>
</reference>
<organism evidence="4">
    <name type="scientific">hydrothermal vent metagenome</name>
    <dbReference type="NCBI Taxonomy" id="652676"/>
    <lineage>
        <taxon>unclassified sequences</taxon>
        <taxon>metagenomes</taxon>
        <taxon>ecological metagenomes</taxon>
    </lineage>
</organism>
<comment type="similarity">
    <text evidence="1">Belongs to the DprA/Smf family.</text>
</comment>
<dbReference type="AlphaFoldDB" id="A0A3B0XWG9"/>
<dbReference type="Gene3D" id="1.10.10.10">
    <property type="entry name" value="Winged helix-like DNA-binding domain superfamily/Winged helix DNA-binding domain"/>
    <property type="match status" value="1"/>
</dbReference>
<evidence type="ECO:0000256" key="1">
    <source>
        <dbReference type="ARBA" id="ARBA00006525"/>
    </source>
</evidence>
<dbReference type="SUPFAM" id="SSF102405">
    <property type="entry name" value="MCP/YpsA-like"/>
    <property type="match status" value="1"/>
</dbReference>
<dbReference type="Gene3D" id="3.40.50.450">
    <property type="match status" value="1"/>
</dbReference>
<dbReference type="EMBL" id="UOFH01000342">
    <property type="protein sequence ID" value="VAW66309.1"/>
    <property type="molecule type" value="Genomic_DNA"/>
</dbReference>
<dbReference type="InterPro" id="IPR057666">
    <property type="entry name" value="DrpA_SLOG"/>
</dbReference>